<name>A0A916YX01_9BACT</name>
<sequence length="192" mass="21618">MLDSSKGPIITTVKSDDDVRGILALQQKNLKKNLTPEQIQSQGFVTVEHEYAVLKAMNDAQPSVIVKDGDTVVAYCLAMLPQFRNGVPELKTLFEAIDEIDYDGQTLKDFNYVVMGQVCVGEGYRSMGFFDGMYQKLREELSAKFEMCVTDISTNNTRSLKAHARVGFIPVKDFHDAALGEVWRVVVWDWRA</sequence>
<protein>
    <submittedName>
        <fullName evidence="1">Uncharacterized protein</fullName>
    </submittedName>
</protein>
<dbReference type="EMBL" id="BMKK01000006">
    <property type="protein sequence ID" value="GGD64891.1"/>
    <property type="molecule type" value="Genomic_DNA"/>
</dbReference>
<dbReference type="Proteomes" id="UP000609064">
    <property type="component" value="Unassembled WGS sequence"/>
</dbReference>
<reference evidence="1" key="1">
    <citation type="journal article" date="2014" name="Int. J. Syst. Evol. Microbiol.">
        <title>Complete genome sequence of Corynebacterium casei LMG S-19264T (=DSM 44701T), isolated from a smear-ripened cheese.</title>
        <authorList>
            <consortium name="US DOE Joint Genome Institute (JGI-PGF)"/>
            <person name="Walter F."/>
            <person name="Albersmeier A."/>
            <person name="Kalinowski J."/>
            <person name="Ruckert C."/>
        </authorList>
    </citation>
    <scope>NUCLEOTIDE SEQUENCE</scope>
    <source>
        <strain evidence="1">CGMCC 1.15958</strain>
    </source>
</reference>
<dbReference type="InterPro" id="IPR016181">
    <property type="entry name" value="Acyl_CoA_acyltransferase"/>
</dbReference>
<accession>A0A916YX01</accession>
<proteinExistence type="predicted"/>
<evidence type="ECO:0000313" key="2">
    <source>
        <dbReference type="Proteomes" id="UP000609064"/>
    </source>
</evidence>
<dbReference type="Gene3D" id="3.40.630.30">
    <property type="match status" value="1"/>
</dbReference>
<comment type="caution">
    <text evidence="1">The sequence shown here is derived from an EMBL/GenBank/DDBJ whole genome shotgun (WGS) entry which is preliminary data.</text>
</comment>
<dbReference type="SUPFAM" id="SSF55729">
    <property type="entry name" value="Acyl-CoA N-acyltransferases (Nat)"/>
    <property type="match status" value="1"/>
</dbReference>
<reference evidence="1" key="2">
    <citation type="submission" date="2020-09" db="EMBL/GenBank/DDBJ databases">
        <authorList>
            <person name="Sun Q."/>
            <person name="Zhou Y."/>
        </authorList>
    </citation>
    <scope>NUCLEOTIDE SEQUENCE</scope>
    <source>
        <strain evidence="1">CGMCC 1.15958</strain>
    </source>
</reference>
<organism evidence="1 2">
    <name type="scientific">Emticicia aquatilis</name>
    <dbReference type="NCBI Taxonomy" id="1537369"/>
    <lineage>
        <taxon>Bacteria</taxon>
        <taxon>Pseudomonadati</taxon>
        <taxon>Bacteroidota</taxon>
        <taxon>Cytophagia</taxon>
        <taxon>Cytophagales</taxon>
        <taxon>Leadbetterellaceae</taxon>
        <taxon>Emticicia</taxon>
    </lineage>
</organism>
<dbReference type="RefSeq" id="WP_188767115.1">
    <property type="nucleotide sequence ID" value="NZ_BMKK01000006.1"/>
</dbReference>
<keyword evidence="2" id="KW-1185">Reference proteome</keyword>
<gene>
    <name evidence="1" type="ORF">GCM10011514_31130</name>
</gene>
<evidence type="ECO:0000313" key="1">
    <source>
        <dbReference type="EMBL" id="GGD64891.1"/>
    </source>
</evidence>
<dbReference type="AlphaFoldDB" id="A0A916YX01"/>